<dbReference type="InterPro" id="IPR000551">
    <property type="entry name" value="MerR-type_HTH_dom"/>
</dbReference>
<dbReference type="SUPFAM" id="SSF46955">
    <property type="entry name" value="Putative DNA-binding domain"/>
    <property type="match status" value="1"/>
</dbReference>
<sequence length="118" mass="13984">MNRKEVQAWFPLRDEELQSFEQAGLYDHPKAENGLMEYDDKDIKRLSLLVTLTQIGMNMEDIKTYIGYERCDIDQKSKKVLLLKKHRQALLEKLHDQQKCIDCLDMLLYDLQGCCCKR</sequence>
<dbReference type="Gene3D" id="1.10.1660.10">
    <property type="match status" value="1"/>
</dbReference>
<proteinExistence type="predicted"/>
<dbReference type="InterPro" id="IPR009061">
    <property type="entry name" value="DNA-bd_dom_put_sf"/>
</dbReference>
<name>A0ABS9RAJ7_9FIRM</name>
<dbReference type="Proteomes" id="UP001202402">
    <property type="component" value="Unassembled WGS sequence"/>
</dbReference>
<feature type="domain" description="HTH merR-type" evidence="1">
    <location>
        <begin position="12"/>
        <end position="66"/>
    </location>
</feature>
<reference evidence="2 3" key="1">
    <citation type="submission" date="2022-02" db="EMBL/GenBank/DDBJ databases">
        <title>Genome of Erysipelotrichaceae sp. nov. NSJ-176 isolated from human feces.</title>
        <authorList>
            <person name="Abdugheni R."/>
        </authorList>
    </citation>
    <scope>NUCLEOTIDE SEQUENCE [LARGE SCALE GENOMIC DNA]</scope>
    <source>
        <strain evidence="2 3">NSJ-176</strain>
    </source>
</reference>
<evidence type="ECO:0000313" key="2">
    <source>
        <dbReference type="EMBL" id="MCH4286183.1"/>
    </source>
</evidence>
<protein>
    <submittedName>
        <fullName evidence="2">MerR family transcriptional regulator</fullName>
    </submittedName>
</protein>
<accession>A0ABS9RAJ7</accession>
<dbReference type="Pfam" id="PF13411">
    <property type="entry name" value="MerR_1"/>
    <property type="match status" value="1"/>
</dbReference>
<dbReference type="RefSeq" id="WP_158552207.1">
    <property type="nucleotide sequence ID" value="NZ_JAKVPQ010000011.1"/>
</dbReference>
<evidence type="ECO:0000313" key="3">
    <source>
        <dbReference type="Proteomes" id="UP001202402"/>
    </source>
</evidence>
<dbReference type="EMBL" id="JAKVPQ010000011">
    <property type="protein sequence ID" value="MCH4286183.1"/>
    <property type="molecule type" value="Genomic_DNA"/>
</dbReference>
<organism evidence="2 3">
    <name type="scientific">Amedibacillus hominis</name>
    <dbReference type="NCBI Taxonomy" id="2897776"/>
    <lineage>
        <taxon>Bacteria</taxon>
        <taxon>Bacillati</taxon>
        <taxon>Bacillota</taxon>
        <taxon>Erysipelotrichia</taxon>
        <taxon>Erysipelotrichales</taxon>
        <taxon>Erysipelotrichaceae</taxon>
        <taxon>Amedibacillus</taxon>
    </lineage>
</organism>
<keyword evidence="3" id="KW-1185">Reference proteome</keyword>
<gene>
    <name evidence="2" type="ORF">LQE99_13735</name>
</gene>
<evidence type="ECO:0000259" key="1">
    <source>
        <dbReference type="Pfam" id="PF13411"/>
    </source>
</evidence>
<comment type="caution">
    <text evidence="2">The sequence shown here is derived from an EMBL/GenBank/DDBJ whole genome shotgun (WGS) entry which is preliminary data.</text>
</comment>